<organism evidence="2 3">
    <name type="scientific">Moniliophthora roreri</name>
    <name type="common">Frosty pod rot fungus</name>
    <name type="synonym">Monilia roreri</name>
    <dbReference type="NCBI Taxonomy" id="221103"/>
    <lineage>
        <taxon>Eukaryota</taxon>
        <taxon>Fungi</taxon>
        <taxon>Dikarya</taxon>
        <taxon>Basidiomycota</taxon>
        <taxon>Agaricomycotina</taxon>
        <taxon>Agaricomycetes</taxon>
        <taxon>Agaricomycetidae</taxon>
        <taxon>Agaricales</taxon>
        <taxon>Marasmiineae</taxon>
        <taxon>Marasmiaceae</taxon>
        <taxon>Moniliophthora</taxon>
    </lineage>
</organism>
<gene>
    <name evidence="2" type="ORF">WG66_230</name>
</gene>
<name>A0A0W0GF59_MONRR</name>
<evidence type="ECO:0000256" key="1">
    <source>
        <dbReference type="SAM" id="SignalP"/>
    </source>
</evidence>
<accession>A0A0W0GF59</accession>
<feature type="chain" id="PRO_5006902637" evidence="1">
    <location>
        <begin position="20"/>
        <end position="146"/>
    </location>
</feature>
<dbReference type="EMBL" id="LATX01000094">
    <property type="protein sequence ID" value="KTB47191.1"/>
    <property type="molecule type" value="Genomic_DNA"/>
</dbReference>
<reference evidence="2 3" key="1">
    <citation type="submission" date="2015-12" db="EMBL/GenBank/DDBJ databases">
        <title>Draft genome sequence of Moniliophthora roreri, the causal agent of frosty pod rot of cacao.</title>
        <authorList>
            <person name="Aime M.C."/>
            <person name="Diaz-Valderrama J.R."/>
            <person name="Kijpornyongpan T."/>
            <person name="Phillips-Mora W."/>
        </authorList>
    </citation>
    <scope>NUCLEOTIDE SEQUENCE [LARGE SCALE GENOMIC DNA]</scope>
    <source>
        <strain evidence="2 3">MCA 2952</strain>
    </source>
</reference>
<proteinExistence type="predicted"/>
<dbReference type="AlphaFoldDB" id="A0A0W0GF59"/>
<evidence type="ECO:0000313" key="2">
    <source>
        <dbReference type="EMBL" id="KTB47191.1"/>
    </source>
</evidence>
<keyword evidence="1" id="KW-0732">Signal</keyword>
<sequence>MKFINALLAAFAFSAVSFAQKATIAQPKNGANVPIGGRVTIRVETDQVRFIDSPDGKVTHLGIVLDISTKSDTNQNITQILYKGRYNPKAPNASSKQTEDFTVKIPIDFKAGQAVLRSYHLAAVEVETLDNVVYDTSSVNINVVPA</sequence>
<dbReference type="Proteomes" id="UP000054988">
    <property type="component" value="Unassembled WGS sequence"/>
</dbReference>
<feature type="signal peptide" evidence="1">
    <location>
        <begin position="1"/>
        <end position="19"/>
    </location>
</feature>
<comment type="caution">
    <text evidence="2">The sequence shown here is derived from an EMBL/GenBank/DDBJ whole genome shotgun (WGS) entry which is preliminary data.</text>
</comment>
<evidence type="ECO:0000313" key="3">
    <source>
        <dbReference type="Proteomes" id="UP000054988"/>
    </source>
</evidence>
<protein>
    <submittedName>
        <fullName evidence="2">Uncharacterized protein</fullName>
    </submittedName>
</protein>